<dbReference type="AlphaFoldDB" id="A0A6A6HEX4"/>
<dbReference type="OrthoDB" id="191139at2759"/>
<name>A0A6A6HEX4_VIRVR</name>
<dbReference type="PANTHER" id="PTHR43544">
    <property type="entry name" value="SHORT-CHAIN DEHYDROGENASE/REDUCTASE"/>
    <property type="match status" value="1"/>
</dbReference>
<dbReference type="GO" id="GO:0019748">
    <property type="term" value="P:secondary metabolic process"/>
    <property type="evidence" value="ECO:0007669"/>
    <property type="project" value="TreeGrafter"/>
</dbReference>
<dbReference type="PANTHER" id="PTHR43544:SF32">
    <property type="entry name" value="CHAIN DEHYDROGENASE, PUTATIVE (AFU_ORTHOLOGUE AFUA_5G01530)-RELATED"/>
    <property type="match status" value="1"/>
</dbReference>
<organism evidence="2 3">
    <name type="scientific">Viridothelium virens</name>
    <name type="common">Speckled blister lichen</name>
    <name type="synonym">Trypethelium virens</name>
    <dbReference type="NCBI Taxonomy" id="1048519"/>
    <lineage>
        <taxon>Eukaryota</taxon>
        <taxon>Fungi</taxon>
        <taxon>Dikarya</taxon>
        <taxon>Ascomycota</taxon>
        <taxon>Pezizomycotina</taxon>
        <taxon>Dothideomycetes</taxon>
        <taxon>Dothideomycetes incertae sedis</taxon>
        <taxon>Trypetheliales</taxon>
        <taxon>Trypetheliaceae</taxon>
        <taxon>Viridothelium</taxon>
    </lineage>
</organism>
<dbReference type="Pfam" id="PF00106">
    <property type="entry name" value="adh_short"/>
    <property type="match status" value="1"/>
</dbReference>
<evidence type="ECO:0000256" key="1">
    <source>
        <dbReference type="ARBA" id="ARBA00006484"/>
    </source>
</evidence>
<proteinExistence type="inferred from homology"/>
<keyword evidence="3" id="KW-1185">Reference proteome</keyword>
<protein>
    <submittedName>
        <fullName evidence="2">Putative short chain dehydrogenase/reductase</fullName>
    </submittedName>
</protein>
<dbReference type="EMBL" id="ML991784">
    <property type="protein sequence ID" value="KAF2236676.1"/>
    <property type="molecule type" value="Genomic_DNA"/>
</dbReference>
<dbReference type="InterPro" id="IPR051468">
    <property type="entry name" value="Fungal_SecMetab_SDRs"/>
</dbReference>
<gene>
    <name evidence="2" type="ORF">EV356DRAFT_512882</name>
</gene>
<evidence type="ECO:0000313" key="3">
    <source>
        <dbReference type="Proteomes" id="UP000800092"/>
    </source>
</evidence>
<reference evidence="2" key="1">
    <citation type="journal article" date="2020" name="Stud. Mycol.">
        <title>101 Dothideomycetes genomes: a test case for predicting lifestyles and emergence of pathogens.</title>
        <authorList>
            <person name="Haridas S."/>
            <person name="Albert R."/>
            <person name="Binder M."/>
            <person name="Bloem J."/>
            <person name="Labutti K."/>
            <person name="Salamov A."/>
            <person name="Andreopoulos B."/>
            <person name="Baker S."/>
            <person name="Barry K."/>
            <person name="Bills G."/>
            <person name="Bluhm B."/>
            <person name="Cannon C."/>
            <person name="Castanera R."/>
            <person name="Culley D."/>
            <person name="Daum C."/>
            <person name="Ezra D."/>
            <person name="Gonzalez J."/>
            <person name="Henrissat B."/>
            <person name="Kuo A."/>
            <person name="Liang C."/>
            <person name="Lipzen A."/>
            <person name="Lutzoni F."/>
            <person name="Magnuson J."/>
            <person name="Mondo S."/>
            <person name="Nolan M."/>
            <person name="Ohm R."/>
            <person name="Pangilinan J."/>
            <person name="Park H.-J."/>
            <person name="Ramirez L."/>
            <person name="Alfaro M."/>
            <person name="Sun H."/>
            <person name="Tritt A."/>
            <person name="Yoshinaga Y."/>
            <person name="Zwiers L.-H."/>
            <person name="Turgeon B."/>
            <person name="Goodwin S."/>
            <person name="Spatafora J."/>
            <person name="Crous P."/>
            <person name="Grigoriev I."/>
        </authorList>
    </citation>
    <scope>NUCLEOTIDE SEQUENCE</scope>
    <source>
        <strain evidence="2">Tuck. ex Michener</strain>
    </source>
</reference>
<dbReference type="PRINTS" id="PR00081">
    <property type="entry name" value="GDHRDH"/>
</dbReference>
<dbReference type="GO" id="GO:0016491">
    <property type="term" value="F:oxidoreductase activity"/>
    <property type="evidence" value="ECO:0007669"/>
    <property type="project" value="TreeGrafter"/>
</dbReference>
<evidence type="ECO:0000313" key="2">
    <source>
        <dbReference type="EMBL" id="KAF2236676.1"/>
    </source>
</evidence>
<dbReference type="SUPFAM" id="SSF51735">
    <property type="entry name" value="NAD(P)-binding Rossmann-fold domains"/>
    <property type="match status" value="1"/>
</dbReference>
<dbReference type="Gene3D" id="3.40.50.720">
    <property type="entry name" value="NAD(P)-binding Rossmann-like Domain"/>
    <property type="match status" value="1"/>
</dbReference>
<dbReference type="InterPro" id="IPR002347">
    <property type="entry name" value="SDR_fam"/>
</dbReference>
<dbReference type="Proteomes" id="UP000800092">
    <property type="component" value="Unassembled WGS sequence"/>
</dbReference>
<dbReference type="InterPro" id="IPR036291">
    <property type="entry name" value="NAD(P)-bd_dom_sf"/>
</dbReference>
<sequence>MNSPQTIILITGANTGIGYECAANILQSSSDYHVIIGSRDRTRGESAVTALRALAGVRGSVSTVQLDVTNDASVAIAASQIEAEHARLDILVHNAGIVSKRSTARDTLRETLATNTIGPVVVTELFTALLKRSKDPRVIFVTSSLGSLTCASDPESRYYKTVTGNQVTEYRASKAAMNMLMIQYGKERGFKTWSADPGPNITGLMGPAAEDQREKARKMGVPTPDVGGSVIAAVVKGERDDQMGKIVGRYEGVGLW</sequence>
<dbReference type="GO" id="GO:0005737">
    <property type="term" value="C:cytoplasm"/>
    <property type="evidence" value="ECO:0007669"/>
    <property type="project" value="TreeGrafter"/>
</dbReference>
<accession>A0A6A6HEX4</accession>
<comment type="similarity">
    <text evidence="1">Belongs to the short-chain dehydrogenases/reductases (SDR) family.</text>
</comment>